<dbReference type="PATRIC" id="fig|1203610.3.peg.4599"/>
<name>A0A0F5IV95_9BACT</name>
<protein>
    <submittedName>
        <fullName evidence="1">Uncharacterized protein</fullName>
    </submittedName>
</protein>
<dbReference type="HOGENOM" id="CLU_048552_1_0_10"/>
<proteinExistence type="predicted"/>
<dbReference type="Gene3D" id="3.40.50.620">
    <property type="entry name" value="HUPs"/>
    <property type="match status" value="1"/>
</dbReference>
<dbReference type="Proteomes" id="UP000033035">
    <property type="component" value="Unassembled WGS sequence"/>
</dbReference>
<evidence type="ECO:0000313" key="1">
    <source>
        <dbReference type="EMBL" id="KKB49448.1"/>
    </source>
</evidence>
<dbReference type="SUPFAM" id="SSF52402">
    <property type="entry name" value="Adenine nucleotide alpha hydrolases-like"/>
    <property type="match status" value="1"/>
</dbReference>
<dbReference type="InterPro" id="IPR014729">
    <property type="entry name" value="Rossmann-like_a/b/a_fold"/>
</dbReference>
<sequence length="448" mass="51062">MHLQIMRINIENIESYNGKIQFRLSAINENRSFNGLLTIALKDLYAYAGTVEGEAFDLLLLASTVYGIDILVKREYIASDKWSRDLEFTFPVADPDKWGNVHDKVNQLLHFLTADYWNIDFVKREQELNIPIYEIKNISVDSYKKVCLFSGGMDSLIGAIDLLHDNKDKILFISHYDSIFKGAKADQDKIIPILKENFPKSFDHIQTRIDIKGSSRETTLRSRSFMFLSQAIYAASNLAPNIEIILPENGTIALNHPLTASRYSTCSTRTAHPYVIKELNEIAQILGLPNNIMNPYEFKTKGEMVEECVDKELFKITSPLSCSCAKRGTRKDIRENPHAINCGICMPCIYRRAALHKIGLDTEDIGTNALNPNDLIRDLMHIPDMPAFLDFLAHDLSKKEIEANLLCNGSLPLDELSNYADVVVRVREELKQWIEDKGNEEIKHRIHI</sequence>
<gene>
    <name evidence="1" type="ORF">HMPREF1536_04512</name>
</gene>
<organism evidence="1 2">
    <name type="scientific">Parabacteroides gordonii MS-1 = DSM 23371</name>
    <dbReference type="NCBI Taxonomy" id="1203610"/>
    <lineage>
        <taxon>Bacteria</taxon>
        <taxon>Pseudomonadati</taxon>
        <taxon>Bacteroidota</taxon>
        <taxon>Bacteroidia</taxon>
        <taxon>Bacteroidales</taxon>
        <taxon>Tannerellaceae</taxon>
        <taxon>Parabacteroides</taxon>
    </lineage>
</organism>
<comment type="caution">
    <text evidence="1">The sequence shown here is derived from an EMBL/GenBank/DDBJ whole genome shotgun (WGS) entry which is preliminary data.</text>
</comment>
<dbReference type="NCBIfam" id="NF041925">
    <property type="entry name" value="QatC"/>
    <property type="match status" value="1"/>
</dbReference>
<dbReference type="STRING" id="1203610.HMPREF1536_04512"/>
<dbReference type="AlphaFoldDB" id="A0A0F5IV95"/>
<dbReference type="EMBL" id="AQHW01000025">
    <property type="protein sequence ID" value="KKB49448.1"/>
    <property type="molecule type" value="Genomic_DNA"/>
</dbReference>
<accession>A0A0F5IV95</accession>
<evidence type="ECO:0000313" key="2">
    <source>
        <dbReference type="Proteomes" id="UP000033035"/>
    </source>
</evidence>
<reference evidence="1 2" key="1">
    <citation type="submission" date="2013-04" db="EMBL/GenBank/DDBJ databases">
        <title>The Genome Sequence of Parabacteroides gordonii DSM 23371.</title>
        <authorList>
            <consortium name="The Broad Institute Genomics Platform"/>
            <person name="Earl A."/>
            <person name="Ward D."/>
            <person name="Feldgarden M."/>
            <person name="Gevers D."/>
            <person name="Martens E."/>
            <person name="Sakamoto M."/>
            <person name="Benno Y."/>
            <person name="Suzuki N."/>
            <person name="Matsunaga N."/>
            <person name="Koshihara K."/>
            <person name="Seki M."/>
            <person name="Komiya H."/>
            <person name="Walker B."/>
            <person name="Young S."/>
            <person name="Zeng Q."/>
            <person name="Gargeya S."/>
            <person name="Fitzgerald M."/>
            <person name="Haas B."/>
            <person name="Abouelleil A."/>
            <person name="Allen A.W."/>
            <person name="Alvarado L."/>
            <person name="Arachchi H.M."/>
            <person name="Berlin A.M."/>
            <person name="Chapman S.B."/>
            <person name="Gainer-Dewar J."/>
            <person name="Goldberg J."/>
            <person name="Griggs A."/>
            <person name="Gujja S."/>
            <person name="Hansen M."/>
            <person name="Howarth C."/>
            <person name="Imamovic A."/>
            <person name="Ireland A."/>
            <person name="Larimer J."/>
            <person name="McCowan C."/>
            <person name="Murphy C."/>
            <person name="Pearson M."/>
            <person name="Poon T.W."/>
            <person name="Priest M."/>
            <person name="Roberts A."/>
            <person name="Saif S."/>
            <person name="Shea T."/>
            <person name="Sisk P."/>
            <person name="Sykes S."/>
            <person name="Wortman J."/>
            <person name="Nusbaum C."/>
            <person name="Birren B."/>
        </authorList>
    </citation>
    <scope>NUCLEOTIDE SEQUENCE [LARGE SCALE GENOMIC DNA]</scope>
    <source>
        <strain evidence="1 2">MS-1</strain>
    </source>
</reference>
<keyword evidence="2" id="KW-1185">Reference proteome</keyword>
<dbReference type="InterPro" id="IPR049676">
    <property type="entry name" value="QatC"/>
</dbReference>